<evidence type="ECO:0000313" key="3">
    <source>
        <dbReference type="EnsemblMetazoa" id="ASIC006047-PA"/>
    </source>
</evidence>
<evidence type="ECO:0000256" key="1">
    <source>
        <dbReference type="SAM" id="MobiDB-lite"/>
    </source>
</evidence>
<gene>
    <name evidence="2" type="ORF">ZHAS_00006047</name>
</gene>
<feature type="compositionally biased region" description="Low complexity" evidence="1">
    <location>
        <begin position="99"/>
        <end position="108"/>
    </location>
</feature>
<evidence type="ECO:0000313" key="4">
    <source>
        <dbReference type="Proteomes" id="UP000030765"/>
    </source>
</evidence>
<dbReference type="EMBL" id="ATLV01014395">
    <property type="status" value="NOT_ANNOTATED_CDS"/>
    <property type="molecule type" value="Genomic_DNA"/>
</dbReference>
<dbReference type="VEuPathDB" id="VectorBase:ASIC006047"/>
<evidence type="ECO:0000313" key="2">
    <source>
        <dbReference type="EMBL" id="KFB38654.1"/>
    </source>
</evidence>
<dbReference type="EMBL" id="KE524970">
    <property type="protein sequence ID" value="KFB38654.1"/>
    <property type="molecule type" value="Genomic_DNA"/>
</dbReference>
<feature type="region of interest" description="Disordered" evidence="1">
    <location>
        <begin position="51"/>
        <end position="108"/>
    </location>
</feature>
<reference evidence="3" key="2">
    <citation type="submission" date="2020-05" db="UniProtKB">
        <authorList>
            <consortium name="EnsemblMetazoa"/>
        </authorList>
    </citation>
    <scope>IDENTIFICATION</scope>
</reference>
<keyword evidence="2" id="KW-0808">Transferase</keyword>
<proteinExistence type="predicted"/>
<dbReference type="EnsemblMetazoa" id="ASIC006047-RA">
    <property type="protein sequence ID" value="ASIC006047-PA"/>
    <property type="gene ID" value="ASIC006047"/>
</dbReference>
<accession>A0A084VL10</accession>
<protein>
    <submittedName>
        <fullName evidence="2 3">Prenyltransferase</fullName>
    </submittedName>
</protein>
<dbReference type="Proteomes" id="UP000030765">
    <property type="component" value="Unassembled WGS sequence"/>
</dbReference>
<reference evidence="2 4" key="1">
    <citation type="journal article" date="2014" name="BMC Genomics">
        <title>Genome sequence of Anopheles sinensis provides insight into genetics basis of mosquito competence for malaria parasites.</title>
        <authorList>
            <person name="Zhou D."/>
            <person name="Zhang D."/>
            <person name="Ding G."/>
            <person name="Shi L."/>
            <person name="Hou Q."/>
            <person name="Ye Y."/>
            <person name="Xu Y."/>
            <person name="Zhou H."/>
            <person name="Xiong C."/>
            <person name="Li S."/>
            <person name="Yu J."/>
            <person name="Hong S."/>
            <person name="Yu X."/>
            <person name="Zou P."/>
            <person name="Chen C."/>
            <person name="Chang X."/>
            <person name="Wang W."/>
            <person name="Lv Y."/>
            <person name="Sun Y."/>
            <person name="Ma L."/>
            <person name="Shen B."/>
            <person name="Zhu C."/>
        </authorList>
    </citation>
    <scope>NUCLEOTIDE SEQUENCE [LARGE SCALE GENOMIC DNA]</scope>
</reference>
<sequence>MRHLQQQQQQHQRHMLYYPAAHSQQLMRAATFTTCHCQHWRTLALGTVGSGHLRSFPSSPERQRSRTMTAANPQQHHRRSSVSNAVFGVPSGRNGSRATTGSRSVRYVTTTSSSSSNITNRLLAAPTTPRISSLVPSFARRFPPSASVGAPSPTIENVTAKAAGTGGRLSWSAGKRRL</sequence>
<dbReference type="AlphaFoldDB" id="A0A084VL10"/>
<keyword evidence="4" id="KW-1185">Reference proteome</keyword>
<name>A0A084VL10_ANOSI</name>
<dbReference type="GO" id="GO:0016740">
    <property type="term" value="F:transferase activity"/>
    <property type="evidence" value="ECO:0007669"/>
    <property type="project" value="UniProtKB-KW"/>
</dbReference>
<organism evidence="2">
    <name type="scientific">Anopheles sinensis</name>
    <name type="common">Mosquito</name>
    <dbReference type="NCBI Taxonomy" id="74873"/>
    <lineage>
        <taxon>Eukaryota</taxon>
        <taxon>Metazoa</taxon>
        <taxon>Ecdysozoa</taxon>
        <taxon>Arthropoda</taxon>
        <taxon>Hexapoda</taxon>
        <taxon>Insecta</taxon>
        <taxon>Pterygota</taxon>
        <taxon>Neoptera</taxon>
        <taxon>Endopterygota</taxon>
        <taxon>Diptera</taxon>
        <taxon>Nematocera</taxon>
        <taxon>Culicoidea</taxon>
        <taxon>Culicidae</taxon>
        <taxon>Anophelinae</taxon>
        <taxon>Anopheles</taxon>
    </lineage>
</organism>
<feature type="compositionally biased region" description="Polar residues" evidence="1">
    <location>
        <begin position="56"/>
        <end position="74"/>
    </location>
</feature>